<dbReference type="AlphaFoldDB" id="A0A1G6L510"/>
<dbReference type="PANTHER" id="PTHR43760:SF1">
    <property type="entry name" value="ENDORIBONUCLEASE L-PSP_CHORISMATE MUTASE-LIKE DOMAIN-CONTAINING PROTEIN"/>
    <property type="match status" value="1"/>
</dbReference>
<reference evidence="1 2" key="1">
    <citation type="submission" date="2016-10" db="EMBL/GenBank/DDBJ databases">
        <authorList>
            <person name="de Groot N.N."/>
        </authorList>
    </citation>
    <scope>NUCLEOTIDE SEQUENCE [LARGE SCALE GENOMIC DNA]</scope>
    <source>
        <strain evidence="1 2">DSM 16619</strain>
    </source>
</reference>
<proteinExistence type="predicted"/>
<dbReference type="Gene3D" id="3.30.1330.40">
    <property type="entry name" value="RutC-like"/>
    <property type="match status" value="1"/>
</dbReference>
<keyword evidence="2" id="KW-1185">Reference proteome</keyword>
<dbReference type="CDD" id="cd02199">
    <property type="entry name" value="YjgF_YER057c_UK114_like_1"/>
    <property type="match status" value="1"/>
</dbReference>
<dbReference type="Proteomes" id="UP000198781">
    <property type="component" value="Unassembled WGS sequence"/>
</dbReference>
<dbReference type="PANTHER" id="PTHR43760">
    <property type="entry name" value="ENDORIBONUCLEASE-RELATED"/>
    <property type="match status" value="1"/>
</dbReference>
<evidence type="ECO:0000313" key="2">
    <source>
        <dbReference type="Proteomes" id="UP000198781"/>
    </source>
</evidence>
<protein>
    <submittedName>
        <fullName evidence="1">Enamine deaminase RidA, house cleaning of reactive enamine intermediates, YjgF/YER057c/UK114 family</fullName>
    </submittedName>
</protein>
<sequence>MNHAVSAADRRLDALVAGEPELQPSGRYSSFFQIGDCWVSSGVVGRQGGAIIAGPLRSEEDVPIGERAAAAAVLLILRAAQKALGTLDRVDRVVTLQGFISSTADFRDHVRVMDAASACLQDVLPQSPLPARTAVGVASLPGGGAVEVIMVLATRDIPD</sequence>
<dbReference type="InterPro" id="IPR035959">
    <property type="entry name" value="RutC-like_sf"/>
</dbReference>
<dbReference type="OrthoDB" id="8587942at2"/>
<name>A0A1G6L510_9BURK</name>
<dbReference type="STRING" id="187868.SAMN05192589_10268"/>
<dbReference type="Pfam" id="PF01042">
    <property type="entry name" value="Ribonuc_L-PSP"/>
    <property type="match status" value="1"/>
</dbReference>
<gene>
    <name evidence="1" type="ORF">SAMN05192589_10268</name>
</gene>
<dbReference type="InterPro" id="IPR006175">
    <property type="entry name" value="YjgF/YER057c/UK114"/>
</dbReference>
<dbReference type="RefSeq" id="WP_092740238.1">
    <property type="nucleotide sequence ID" value="NZ_FMZC01000002.1"/>
</dbReference>
<accession>A0A1G6L510</accession>
<evidence type="ECO:0000313" key="1">
    <source>
        <dbReference type="EMBL" id="SDC38257.1"/>
    </source>
</evidence>
<organism evidence="1 2">
    <name type="scientific">Paracidovorax valerianellae</name>
    <dbReference type="NCBI Taxonomy" id="187868"/>
    <lineage>
        <taxon>Bacteria</taxon>
        <taxon>Pseudomonadati</taxon>
        <taxon>Pseudomonadota</taxon>
        <taxon>Betaproteobacteria</taxon>
        <taxon>Burkholderiales</taxon>
        <taxon>Comamonadaceae</taxon>
        <taxon>Paracidovorax</taxon>
    </lineage>
</organism>
<dbReference type="EMBL" id="FMZC01000002">
    <property type="protein sequence ID" value="SDC38257.1"/>
    <property type="molecule type" value="Genomic_DNA"/>
</dbReference>
<dbReference type="InterPro" id="IPR013813">
    <property type="entry name" value="Endoribo_LPSP/chorism_mut-like"/>
</dbReference>
<dbReference type="SUPFAM" id="SSF55298">
    <property type="entry name" value="YjgF-like"/>
    <property type="match status" value="1"/>
</dbReference>